<accession>A0A1E8F0U7</accession>
<dbReference type="STRING" id="1121290.CLAOCE_04520"/>
<evidence type="ECO:0000313" key="4">
    <source>
        <dbReference type="Proteomes" id="UP000175744"/>
    </source>
</evidence>
<dbReference type="Proteomes" id="UP000175744">
    <property type="component" value="Unassembled WGS sequence"/>
</dbReference>
<reference evidence="3 4" key="1">
    <citation type="submission" date="2016-06" db="EMBL/GenBank/DDBJ databases">
        <title>Genome sequence of Clostridium acetireducens DSM 10703.</title>
        <authorList>
            <person name="Poehlein A."/>
            <person name="Fluechter S."/>
            <person name="Duerre P."/>
            <person name="Daniel R."/>
        </authorList>
    </citation>
    <scope>NUCLEOTIDE SEQUENCE [LARGE SCALE GENOMIC DNA]</scope>
    <source>
        <strain evidence="3 4">DSM 10703</strain>
    </source>
</reference>
<evidence type="ECO:0000256" key="2">
    <source>
        <dbReference type="SAM" id="Phobius"/>
    </source>
</evidence>
<dbReference type="EMBL" id="LZFO01000005">
    <property type="protein sequence ID" value="OFI07047.1"/>
    <property type="molecule type" value="Genomic_DNA"/>
</dbReference>
<keyword evidence="2" id="KW-0472">Membrane</keyword>
<dbReference type="OrthoDB" id="1885173at2"/>
<feature type="transmembrane region" description="Helical" evidence="2">
    <location>
        <begin position="34"/>
        <end position="58"/>
    </location>
</feature>
<evidence type="ECO:0000256" key="1">
    <source>
        <dbReference type="SAM" id="Coils"/>
    </source>
</evidence>
<comment type="caution">
    <text evidence="3">The sequence shown here is derived from an EMBL/GenBank/DDBJ whole genome shotgun (WGS) entry which is preliminary data.</text>
</comment>
<feature type="coiled-coil region" evidence="1">
    <location>
        <begin position="144"/>
        <end position="171"/>
    </location>
</feature>
<name>A0A1E8F0U7_9CLOT</name>
<gene>
    <name evidence="3" type="ORF">CLOACE_04520</name>
</gene>
<evidence type="ECO:0000313" key="3">
    <source>
        <dbReference type="EMBL" id="OFI07047.1"/>
    </source>
</evidence>
<organism evidence="3 4">
    <name type="scientific">Clostridium acetireducens DSM 10703</name>
    <dbReference type="NCBI Taxonomy" id="1121290"/>
    <lineage>
        <taxon>Bacteria</taxon>
        <taxon>Bacillati</taxon>
        <taxon>Bacillota</taxon>
        <taxon>Clostridia</taxon>
        <taxon>Eubacteriales</taxon>
        <taxon>Clostridiaceae</taxon>
        <taxon>Clostridium</taxon>
    </lineage>
</organism>
<dbReference type="AlphaFoldDB" id="A0A1E8F0U7"/>
<keyword evidence="4" id="KW-1185">Reference proteome</keyword>
<proteinExistence type="predicted"/>
<dbReference type="RefSeq" id="WP_070109422.1">
    <property type="nucleotide sequence ID" value="NZ_LZFO01000005.1"/>
</dbReference>
<keyword evidence="2" id="KW-0812">Transmembrane</keyword>
<protein>
    <submittedName>
        <fullName evidence="3">Uncharacterized protein</fullName>
    </submittedName>
</protein>
<sequence>MNEYQKEQIRQALEVESLTGKTIRSALLKAGAPTAILAAISVSGFGAFVALTTIIHAIFTTILGITLPFAVYTSATSILGLLTGPIGGILIFGIASYQILSGSRKLDRELCAQVVWCSVTSYGNQFTPRDEEMPSYLYGKEREIAEKENIIKNLIVENKKVDKENELLQQEKISVV</sequence>
<keyword evidence="2" id="KW-1133">Transmembrane helix</keyword>
<feature type="transmembrane region" description="Helical" evidence="2">
    <location>
        <begin position="78"/>
        <end position="100"/>
    </location>
</feature>
<keyword evidence="1" id="KW-0175">Coiled coil</keyword>